<evidence type="ECO:0000256" key="8">
    <source>
        <dbReference type="ARBA" id="ARBA00023136"/>
    </source>
</evidence>
<evidence type="ECO:0000256" key="2">
    <source>
        <dbReference type="ARBA" id="ARBA00008240"/>
    </source>
</evidence>
<evidence type="ECO:0000256" key="4">
    <source>
        <dbReference type="ARBA" id="ARBA00022475"/>
    </source>
</evidence>
<feature type="transmembrane region" description="Helical" evidence="9">
    <location>
        <begin position="185"/>
        <end position="205"/>
    </location>
</feature>
<proteinExistence type="inferred from homology"/>
<evidence type="ECO:0000313" key="12">
    <source>
        <dbReference type="Proteomes" id="UP001157109"/>
    </source>
</evidence>
<feature type="transmembrane region" description="Helical" evidence="9">
    <location>
        <begin position="66"/>
        <end position="84"/>
    </location>
</feature>
<keyword evidence="4" id="KW-1003">Cell membrane</keyword>
<feature type="transmembrane region" description="Helical" evidence="9">
    <location>
        <begin position="345"/>
        <end position="367"/>
    </location>
</feature>
<dbReference type="SUPFAM" id="SSF103473">
    <property type="entry name" value="MFS general substrate transporter"/>
    <property type="match status" value="1"/>
</dbReference>
<dbReference type="Gene3D" id="1.20.1250.20">
    <property type="entry name" value="MFS general substrate transporter like domains"/>
    <property type="match status" value="2"/>
</dbReference>
<keyword evidence="7 9" id="KW-1133">Transmembrane helix</keyword>
<dbReference type="PROSITE" id="PS50850">
    <property type="entry name" value="MFS"/>
    <property type="match status" value="1"/>
</dbReference>
<dbReference type="EMBL" id="BSUJ01000001">
    <property type="protein sequence ID" value="GMA21036.1"/>
    <property type="molecule type" value="Genomic_DNA"/>
</dbReference>
<evidence type="ECO:0000256" key="5">
    <source>
        <dbReference type="ARBA" id="ARBA00022692"/>
    </source>
</evidence>
<comment type="caution">
    <text evidence="11">The sequence shown here is derived from an EMBL/GenBank/DDBJ whole genome shotgun (WGS) entry which is preliminary data.</text>
</comment>
<dbReference type="Pfam" id="PF07690">
    <property type="entry name" value="MFS_1"/>
    <property type="match status" value="1"/>
</dbReference>
<dbReference type="PROSITE" id="PS00217">
    <property type="entry name" value="SUGAR_TRANSPORT_2"/>
    <property type="match status" value="1"/>
</dbReference>
<dbReference type="InterPro" id="IPR020846">
    <property type="entry name" value="MFS_dom"/>
</dbReference>
<dbReference type="InterPro" id="IPR036259">
    <property type="entry name" value="MFS_trans_sf"/>
</dbReference>
<feature type="transmembrane region" description="Helical" evidence="9">
    <location>
        <begin position="319"/>
        <end position="339"/>
    </location>
</feature>
<feature type="domain" description="Major facilitator superfamily (MFS) profile" evidence="10">
    <location>
        <begin position="1"/>
        <end position="373"/>
    </location>
</feature>
<evidence type="ECO:0000313" key="11">
    <source>
        <dbReference type="EMBL" id="GMA21036.1"/>
    </source>
</evidence>
<evidence type="ECO:0000256" key="3">
    <source>
        <dbReference type="ARBA" id="ARBA00022448"/>
    </source>
</evidence>
<accession>A0ABQ6HRP6</accession>
<evidence type="ECO:0000259" key="10">
    <source>
        <dbReference type="PROSITE" id="PS50850"/>
    </source>
</evidence>
<keyword evidence="12" id="KW-1185">Reference proteome</keyword>
<keyword evidence="8 9" id="KW-0472">Membrane</keyword>
<dbReference type="PANTHER" id="PTHR43528:SF7">
    <property type="entry name" value="MFS TRANSPORTER"/>
    <property type="match status" value="1"/>
</dbReference>
<feature type="transmembrane region" description="Helical" evidence="9">
    <location>
        <begin position="33"/>
        <end position="60"/>
    </location>
</feature>
<reference evidence="12" key="1">
    <citation type="journal article" date="2019" name="Int. J. Syst. Evol. Microbiol.">
        <title>The Global Catalogue of Microorganisms (GCM) 10K type strain sequencing project: providing services to taxonomists for standard genome sequencing and annotation.</title>
        <authorList>
            <consortium name="The Broad Institute Genomics Platform"/>
            <consortium name="The Broad Institute Genome Sequencing Center for Infectious Disease"/>
            <person name="Wu L."/>
            <person name="Ma J."/>
        </authorList>
    </citation>
    <scope>NUCLEOTIDE SEQUENCE [LARGE SCALE GENOMIC DNA]</scope>
    <source>
        <strain evidence="12">NBRC 105830</strain>
    </source>
</reference>
<evidence type="ECO:0000256" key="1">
    <source>
        <dbReference type="ARBA" id="ARBA00004651"/>
    </source>
</evidence>
<sequence length="377" mass="39856">MVFGVGFVARPLGAIVLGLYGDRIGRKAALTTTILLMGLGTLIIAVAPPYAAIGVAAPALLVLGRILQGFSAGGEIGGAAAYLVEHAPPSERGTYAAWLQASMGISNLMSAIIGFTITSTMSTSTIHDWAWRLPFLIGLLIVPVGFYVRRRLPETEAFAQLSAEQGDESPLEPLKALFTTHLSRLLAGAVFSILWTVCVYALIIYLPTYYSTKGIGLGFTSRDSFLASLVGNVVLVAGCVLAGRAADRLGAQRVLTWGVVAMLVVPLAALWWLHRQPTIPVLLAVHVILCANVSVFAGIAPSTLARAFPAAVRSTGMALSYNIASIFFAGFTPALMTWATRSVSVYAPALWVTLAAITCLAVLPLLFRQIRSLDGQA</sequence>
<dbReference type="InterPro" id="IPR051084">
    <property type="entry name" value="H+-coupled_symporters"/>
</dbReference>
<keyword evidence="5 9" id="KW-0812">Transmembrane</keyword>
<feature type="transmembrane region" description="Helical" evidence="9">
    <location>
        <begin position="254"/>
        <end position="273"/>
    </location>
</feature>
<name>A0ABQ6HRP6_9MICO</name>
<feature type="transmembrane region" description="Helical" evidence="9">
    <location>
        <begin position="96"/>
        <end position="117"/>
    </location>
</feature>
<keyword evidence="6" id="KW-0769">Symport</keyword>
<dbReference type="PANTHER" id="PTHR43528">
    <property type="entry name" value="ALPHA-KETOGLUTARATE PERMEASE"/>
    <property type="match status" value="1"/>
</dbReference>
<feature type="transmembrane region" description="Helical" evidence="9">
    <location>
        <begin position="129"/>
        <end position="148"/>
    </location>
</feature>
<evidence type="ECO:0000256" key="7">
    <source>
        <dbReference type="ARBA" id="ARBA00022989"/>
    </source>
</evidence>
<comment type="similarity">
    <text evidence="2">Belongs to the major facilitator superfamily. Metabolite:H+ Symporter (MHS) family (TC 2.A.1.6) family.</text>
</comment>
<evidence type="ECO:0000256" key="9">
    <source>
        <dbReference type="SAM" id="Phobius"/>
    </source>
</evidence>
<organism evidence="11 12">
    <name type="scientific">Arsenicicoccus piscis</name>
    <dbReference type="NCBI Taxonomy" id="673954"/>
    <lineage>
        <taxon>Bacteria</taxon>
        <taxon>Bacillati</taxon>
        <taxon>Actinomycetota</taxon>
        <taxon>Actinomycetes</taxon>
        <taxon>Micrococcales</taxon>
        <taxon>Intrasporangiaceae</taxon>
        <taxon>Arsenicicoccus</taxon>
    </lineage>
</organism>
<feature type="transmembrane region" description="Helical" evidence="9">
    <location>
        <begin position="279"/>
        <end position="299"/>
    </location>
</feature>
<dbReference type="InterPro" id="IPR011701">
    <property type="entry name" value="MFS"/>
</dbReference>
<feature type="transmembrane region" description="Helical" evidence="9">
    <location>
        <begin position="225"/>
        <end position="242"/>
    </location>
</feature>
<gene>
    <name evidence="11" type="ORF">GCM10025862_30570</name>
</gene>
<evidence type="ECO:0000256" key="6">
    <source>
        <dbReference type="ARBA" id="ARBA00022847"/>
    </source>
</evidence>
<protein>
    <submittedName>
        <fullName evidence="11">MFS transporter</fullName>
    </submittedName>
</protein>
<keyword evidence="3" id="KW-0813">Transport</keyword>
<dbReference type="Proteomes" id="UP001157109">
    <property type="component" value="Unassembled WGS sequence"/>
</dbReference>
<comment type="subcellular location">
    <subcellularLocation>
        <location evidence="1">Cell membrane</location>
        <topology evidence="1">Multi-pass membrane protein</topology>
    </subcellularLocation>
</comment>
<dbReference type="InterPro" id="IPR005829">
    <property type="entry name" value="Sugar_transporter_CS"/>
</dbReference>